<accession>A0ACD4ZVU0</accession>
<proteinExistence type="predicted"/>
<dbReference type="Proteomes" id="UP001348369">
    <property type="component" value="Chromosome"/>
</dbReference>
<evidence type="ECO:0000313" key="1">
    <source>
        <dbReference type="EMBL" id="WSC02570.1"/>
    </source>
</evidence>
<evidence type="ECO:0000313" key="2">
    <source>
        <dbReference type="Proteomes" id="UP001348369"/>
    </source>
</evidence>
<dbReference type="EMBL" id="CP109109">
    <property type="protein sequence ID" value="WSC02570.1"/>
    <property type="molecule type" value="Genomic_DNA"/>
</dbReference>
<reference evidence="1" key="1">
    <citation type="submission" date="2022-10" db="EMBL/GenBank/DDBJ databases">
        <title>The complete genomes of actinobacterial strains from the NBC collection.</title>
        <authorList>
            <person name="Joergensen T.S."/>
            <person name="Alvarez Arevalo M."/>
            <person name="Sterndorff E.B."/>
            <person name="Faurdal D."/>
            <person name="Vuksanovic O."/>
            <person name="Mourched A.-S."/>
            <person name="Charusanti P."/>
            <person name="Shaw S."/>
            <person name="Blin K."/>
            <person name="Weber T."/>
        </authorList>
    </citation>
    <scope>NUCLEOTIDE SEQUENCE</scope>
    <source>
        <strain evidence="1">NBC 01771</strain>
    </source>
</reference>
<keyword evidence="2" id="KW-1185">Reference proteome</keyword>
<organism evidence="1 2">
    <name type="scientific">Streptomyces scopuliridis</name>
    <dbReference type="NCBI Taxonomy" id="452529"/>
    <lineage>
        <taxon>Bacteria</taxon>
        <taxon>Bacillati</taxon>
        <taxon>Actinomycetota</taxon>
        <taxon>Actinomycetes</taxon>
        <taxon>Kitasatosporales</taxon>
        <taxon>Streptomycetaceae</taxon>
        <taxon>Streptomyces</taxon>
    </lineage>
</organism>
<sequence>MGAGPAFRLTRAAIFAVVCVAVSGLGHALRSEVPLPRPTLAIALVVAGGAGWWLAGRERGVLAIAGASAAGQWVLHTLFSWTHTLPPPAGTASALGVPGEGRSGTAMAHAHSGMSEAPPDVLALVLAYDGHSLTSGMAVAHLVAGLLCGWWLWRGESAVLQLGRTLALFVAAPLRLAWRVLTGIGFAPPRTRIHTPGRPRRGPRPLVLLRGITRRGPPVLPSPR</sequence>
<protein>
    <submittedName>
        <fullName evidence="1">Uncharacterized protein</fullName>
    </submittedName>
</protein>
<name>A0ACD4ZVU0_9ACTN</name>
<gene>
    <name evidence="1" type="ORF">OG835_39995</name>
</gene>